<dbReference type="KEGG" id="mlj:MLAC_04190"/>
<evidence type="ECO:0000313" key="1">
    <source>
        <dbReference type="EMBL" id="BBX95125.1"/>
    </source>
</evidence>
<reference evidence="1 2" key="1">
    <citation type="journal article" date="2019" name="Emerg. Microbes Infect.">
        <title>Comprehensive subspecies identification of 175 nontuberculous mycobacteria species based on 7547 genomic profiles.</title>
        <authorList>
            <person name="Matsumoto Y."/>
            <person name="Kinjo T."/>
            <person name="Motooka D."/>
            <person name="Nabeya D."/>
            <person name="Jung N."/>
            <person name="Uechi K."/>
            <person name="Horii T."/>
            <person name="Iida T."/>
            <person name="Fujita J."/>
            <person name="Nakamura S."/>
        </authorList>
    </citation>
    <scope>NUCLEOTIDE SEQUENCE [LARGE SCALE GENOMIC DNA]</scope>
    <source>
        <strain evidence="1 2">JCM 15657</strain>
    </source>
</reference>
<gene>
    <name evidence="1" type="ORF">MLAC_04190</name>
</gene>
<accession>A0A1X1XWX0</accession>
<evidence type="ECO:0000313" key="2">
    <source>
        <dbReference type="Proteomes" id="UP000466396"/>
    </source>
</evidence>
<dbReference type="EMBL" id="AP022581">
    <property type="protein sequence ID" value="BBX95125.1"/>
    <property type="molecule type" value="Genomic_DNA"/>
</dbReference>
<sequence>MEEVDGSEREFVEFVEAPHQAVEMAHIHVVGVGPEWVWRLLGPGESARRGFSEVKLAGGPPRVTPCRTDNARAFRVGTENCL</sequence>
<proteinExistence type="predicted"/>
<dbReference type="AlphaFoldDB" id="A0A1X1XWX0"/>
<organism evidence="1 2">
    <name type="scientific">Mycobacterium lacus</name>
    <dbReference type="NCBI Taxonomy" id="169765"/>
    <lineage>
        <taxon>Bacteria</taxon>
        <taxon>Bacillati</taxon>
        <taxon>Actinomycetota</taxon>
        <taxon>Actinomycetes</taxon>
        <taxon>Mycobacteriales</taxon>
        <taxon>Mycobacteriaceae</taxon>
        <taxon>Mycobacterium</taxon>
    </lineage>
</organism>
<dbReference type="Proteomes" id="UP000466396">
    <property type="component" value="Chromosome"/>
</dbReference>
<keyword evidence="2" id="KW-1185">Reference proteome</keyword>
<protein>
    <submittedName>
        <fullName evidence="1">Uncharacterized protein</fullName>
    </submittedName>
</protein>
<name>A0A1X1XWX0_9MYCO</name>